<reference evidence="1" key="2">
    <citation type="submission" date="2022-01" db="EMBL/GenBank/DDBJ databases">
        <authorList>
            <person name="Yamashiro T."/>
            <person name="Shiraishi A."/>
            <person name="Satake H."/>
            <person name="Nakayama K."/>
        </authorList>
    </citation>
    <scope>NUCLEOTIDE SEQUENCE</scope>
</reference>
<dbReference type="Proteomes" id="UP001151760">
    <property type="component" value="Unassembled WGS sequence"/>
</dbReference>
<gene>
    <name evidence="1" type="ORF">Tco_0992655</name>
</gene>
<evidence type="ECO:0000313" key="1">
    <source>
        <dbReference type="EMBL" id="GJT57601.1"/>
    </source>
</evidence>
<protein>
    <submittedName>
        <fullName evidence="1">Uncharacterized protein</fullName>
    </submittedName>
</protein>
<name>A0ABQ5F2P8_9ASTR</name>
<proteinExistence type="predicted"/>
<evidence type="ECO:0000313" key="2">
    <source>
        <dbReference type="Proteomes" id="UP001151760"/>
    </source>
</evidence>
<sequence>MLKFNEVTRGTVERLNILSFWVGFYDDYNVKNRLKEANSEVRDKRMILWALANIDIGVEFINNDPFEKMKQIQKLMHDLQVAISYVEQGIKKIYEGYCANEVHDLPYKDKGVESTSFVGSDQIAVTGEGIDSGIWCSINRIINGCGGSSCARSSTEHSKRRMP</sequence>
<dbReference type="EMBL" id="BQNB010016945">
    <property type="protein sequence ID" value="GJT57601.1"/>
    <property type="molecule type" value="Genomic_DNA"/>
</dbReference>
<keyword evidence="2" id="KW-1185">Reference proteome</keyword>
<reference evidence="1" key="1">
    <citation type="journal article" date="2022" name="Int. J. Mol. Sci.">
        <title>Draft Genome of Tanacetum Coccineum: Genomic Comparison of Closely Related Tanacetum-Family Plants.</title>
        <authorList>
            <person name="Yamashiro T."/>
            <person name="Shiraishi A."/>
            <person name="Nakayama K."/>
            <person name="Satake H."/>
        </authorList>
    </citation>
    <scope>NUCLEOTIDE SEQUENCE</scope>
</reference>
<accession>A0ABQ5F2P8</accession>
<organism evidence="1 2">
    <name type="scientific">Tanacetum coccineum</name>
    <dbReference type="NCBI Taxonomy" id="301880"/>
    <lineage>
        <taxon>Eukaryota</taxon>
        <taxon>Viridiplantae</taxon>
        <taxon>Streptophyta</taxon>
        <taxon>Embryophyta</taxon>
        <taxon>Tracheophyta</taxon>
        <taxon>Spermatophyta</taxon>
        <taxon>Magnoliopsida</taxon>
        <taxon>eudicotyledons</taxon>
        <taxon>Gunneridae</taxon>
        <taxon>Pentapetalae</taxon>
        <taxon>asterids</taxon>
        <taxon>campanulids</taxon>
        <taxon>Asterales</taxon>
        <taxon>Asteraceae</taxon>
        <taxon>Asteroideae</taxon>
        <taxon>Anthemideae</taxon>
        <taxon>Anthemidinae</taxon>
        <taxon>Tanacetum</taxon>
    </lineage>
</organism>
<comment type="caution">
    <text evidence="1">The sequence shown here is derived from an EMBL/GenBank/DDBJ whole genome shotgun (WGS) entry which is preliminary data.</text>
</comment>